<keyword evidence="10" id="KW-0902">Two-component regulatory system</keyword>
<keyword evidence="11 12" id="KW-0472">Membrane</keyword>
<keyword evidence="5 12" id="KW-0812">Transmembrane</keyword>
<dbReference type="PANTHER" id="PTHR34220:SF11">
    <property type="entry name" value="SENSOR PROTEIN KINASE HPTS"/>
    <property type="match status" value="1"/>
</dbReference>
<evidence type="ECO:0000256" key="10">
    <source>
        <dbReference type="ARBA" id="ARBA00023012"/>
    </source>
</evidence>
<protein>
    <submittedName>
        <fullName evidence="14">HAMP domain protein</fullName>
    </submittedName>
</protein>
<reference evidence="14" key="1">
    <citation type="submission" date="2009-04" db="EMBL/GenBank/DDBJ databases">
        <authorList>
            <person name="Weinstock G."/>
            <person name="Sodergren E."/>
            <person name="Clifton S."/>
            <person name="Fulton L."/>
            <person name="Fulton B."/>
            <person name="Courtney L."/>
            <person name="Fronick C."/>
            <person name="Harrison M."/>
            <person name="Strong C."/>
            <person name="Farmer C."/>
            <person name="Delahaunty K."/>
            <person name="Markovic C."/>
            <person name="Hall O."/>
            <person name="Minx P."/>
            <person name="Tomlinson C."/>
            <person name="Mitreva M."/>
            <person name="Nelson J."/>
            <person name="Hou S."/>
            <person name="Wollam A."/>
            <person name="Pepin K.H."/>
            <person name="Johnson M."/>
            <person name="Bhonagiri V."/>
            <person name="Nash W.E."/>
            <person name="Warren W."/>
            <person name="Chinwalla A."/>
            <person name="Mardis E.R."/>
            <person name="Wilson R.K."/>
        </authorList>
    </citation>
    <scope>NUCLEOTIDE SEQUENCE [LARGE SCALE GENOMIC DNA]</scope>
    <source>
        <strain evidence="14">DSM 14600</strain>
    </source>
</reference>
<feature type="domain" description="HAMP" evidence="13">
    <location>
        <begin position="359"/>
        <end position="411"/>
    </location>
</feature>
<evidence type="ECO:0000256" key="5">
    <source>
        <dbReference type="ARBA" id="ARBA00022692"/>
    </source>
</evidence>
<dbReference type="Gene3D" id="6.10.340.10">
    <property type="match status" value="1"/>
</dbReference>
<dbReference type="Proteomes" id="UP000003494">
    <property type="component" value="Unassembled WGS sequence"/>
</dbReference>
<dbReference type="HOGENOM" id="CLU_020473_6_0_9"/>
<evidence type="ECO:0000313" key="14">
    <source>
        <dbReference type="EMBL" id="EEP27433.1"/>
    </source>
</evidence>
<feature type="transmembrane region" description="Helical" evidence="12">
    <location>
        <begin position="336"/>
        <end position="357"/>
    </location>
</feature>
<dbReference type="InterPro" id="IPR003594">
    <property type="entry name" value="HATPase_dom"/>
</dbReference>
<evidence type="ECO:0000256" key="8">
    <source>
        <dbReference type="ARBA" id="ARBA00022840"/>
    </source>
</evidence>
<keyword evidence="4" id="KW-0808">Transferase</keyword>
<evidence type="ECO:0000256" key="1">
    <source>
        <dbReference type="ARBA" id="ARBA00004651"/>
    </source>
</evidence>
<dbReference type="PROSITE" id="PS50885">
    <property type="entry name" value="HAMP"/>
    <property type="match status" value="1"/>
</dbReference>
<dbReference type="AlphaFoldDB" id="C4GDF4"/>
<evidence type="ECO:0000256" key="4">
    <source>
        <dbReference type="ARBA" id="ARBA00022679"/>
    </source>
</evidence>
<dbReference type="PANTHER" id="PTHR34220">
    <property type="entry name" value="SENSOR HISTIDINE KINASE YPDA"/>
    <property type="match status" value="1"/>
</dbReference>
<evidence type="ECO:0000256" key="2">
    <source>
        <dbReference type="ARBA" id="ARBA00022475"/>
    </source>
</evidence>
<keyword evidence="2" id="KW-1003">Cell membrane</keyword>
<sequence length="649" mass="74344">MRLIWEEAFLLQISLFREEKGKEKSKRHQTSIASRVSIANGITFLAAFIAVLTILLVCEGIFLFHKSDESMRVLSNSTMNLLDNTLRDMGRVSLICFSDDRTQRIVHSYRNEGIREQIDDTKYLDHLYTSMVEIRGDIQGITITDNDGIIFHKDPASSIRSGGYGESFIQKLDEVGKQEGTVSGCNIFVGNLRDYFAYRSSNWDDIYHMSFLYLTRTVYRFSPYQEIGHIVLNARVSHIQEVIYQSLEETLEQGALYTYYSYDGTVICSSDAGLIGTKVSMEDQGKEGGLRLWNASVVKRNGALYMRTLAKSEFSNCSFELLVPVSSIAKNLLPTFLISIGTGLLLMVTTILLSTYVTKKRLRELKELSVDLGKFHRKDLTRRYIVENNDEVGQVKRAINSMLHVIDDLVKSEYEHKIKLQQNQIFEQDLAMRYLKNQINPHFLYNTLETIRITAALNHDKVTANMLMQLVTFYRRGSRAESALVPLEDEFVTLKAYLNLMHYRYEGLHYEFQIEKSLNKVEIPNFILQPLVENSLFHGFKNRGYQGNITIKANQKDGYIFIYIIDDGMGMSEECIRELNQTDGTFDANIQRERSGRHIGIQNVKARFHIFYREKGGIHFENNALGGCTVVIKMLPEIVETDGLKSGGK</sequence>
<dbReference type="SUPFAM" id="SSF55874">
    <property type="entry name" value="ATPase domain of HSP90 chaperone/DNA topoisomerase II/histidine kinase"/>
    <property type="match status" value="1"/>
</dbReference>
<comment type="subcellular location">
    <subcellularLocation>
        <location evidence="1">Cell membrane</location>
        <topology evidence="1">Multi-pass membrane protein</topology>
    </subcellularLocation>
</comment>
<dbReference type="Pfam" id="PF06580">
    <property type="entry name" value="His_kinase"/>
    <property type="match status" value="1"/>
</dbReference>
<dbReference type="eggNOG" id="COG2972">
    <property type="taxonomic scope" value="Bacteria"/>
</dbReference>
<dbReference type="InterPro" id="IPR003660">
    <property type="entry name" value="HAMP_dom"/>
</dbReference>
<keyword evidence="8" id="KW-0067">ATP-binding</keyword>
<evidence type="ECO:0000256" key="11">
    <source>
        <dbReference type="ARBA" id="ARBA00023136"/>
    </source>
</evidence>
<dbReference type="GO" id="GO:0005886">
    <property type="term" value="C:plasma membrane"/>
    <property type="evidence" value="ECO:0007669"/>
    <property type="project" value="UniProtKB-SubCell"/>
</dbReference>
<evidence type="ECO:0000313" key="15">
    <source>
        <dbReference type="Proteomes" id="UP000003494"/>
    </source>
</evidence>
<dbReference type="GO" id="GO:0005524">
    <property type="term" value="F:ATP binding"/>
    <property type="evidence" value="ECO:0007669"/>
    <property type="project" value="UniProtKB-KW"/>
</dbReference>
<dbReference type="InterPro" id="IPR036890">
    <property type="entry name" value="HATPase_C_sf"/>
</dbReference>
<evidence type="ECO:0000256" key="3">
    <source>
        <dbReference type="ARBA" id="ARBA00022553"/>
    </source>
</evidence>
<dbReference type="GO" id="GO:0000155">
    <property type="term" value="F:phosphorelay sensor kinase activity"/>
    <property type="evidence" value="ECO:0007669"/>
    <property type="project" value="InterPro"/>
</dbReference>
<evidence type="ECO:0000256" key="7">
    <source>
        <dbReference type="ARBA" id="ARBA00022777"/>
    </source>
</evidence>
<organism evidence="14 15">
    <name type="scientific">Shuttleworthella satelles DSM 14600</name>
    <dbReference type="NCBI Taxonomy" id="626523"/>
    <lineage>
        <taxon>Bacteria</taxon>
        <taxon>Bacillati</taxon>
        <taxon>Bacillota</taxon>
        <taxon>Clostridia</taxon>
        <taxon>Lachnospirales</taxon>
        <taxon>Lachnospiraceae</taxon>
        <taxon>Shuttleworthella</taxon>
    </lineage>
</organism>
<dbReference type="STRING" id="626523.GCWU000342_02127"/>
<evidence type="ECO:0000256" key="9">
    <source>
        <dbReference type="ARBA" id="ARBA00022989"/>
    </source>
</evidence>
<dbReference type="CDD" id="cd06225">
    <property type="entry name" value="HAMP"/>
    <property type="match status" value="1"/>
</dbReference>
<feature type="transmembrane region" description="Helical" evidence="12">
    <location>
        <begin position="36"/>
        <end position="64"/>
    </location>
</feature>
<evidence type="ECO:0000256" key="12">
    <source>
        <dbReference type="SAM" id="Phobius"/>
    </source>
</evidence>
<keyword evidence="15" id="KW-1185">Reference proteome</keyword>
<evidence type="ECO:0000256" key="6">
    <source>
        <dbReference type="ARBA" id="ARBA00022741"/>
    </source>
</evidence>
<keyword evidence="3" id="KW-0597">Phosphoprotein</keyword>
<keyword evidence="6" id="KW-0547">Nucleotide-binding</keyword>
<keyword evidence="7" id="KW-0418">Kinase</keyword>
<dbReference type="EMBL" id="ACIP02000007">
    <property type="protein sequence ID" value="EEP27433.1"/>
    <property type="molecule type" value="Genomic_DNA"/>
</dbReference>
<dbReference type="Pfam" id="PF02518">
    <property type="entry name" value="HATPase_c"/>
    <property type="match status" value="1"/>
</dbReference>
<proteinExistence type="predicted"/>
<comment type="caution">
    <text evidence="14">The sequence shown here is derived from an EMBL/GenBank/DDBJ whole genome shotgun (WGS) entry which is preliminary data.</text>
</comment>
<keyword evidence="9 12" id="KW-1133">Transmembrane helix</keyword>
<name>C4GDF4_9FIRM</name>
<dbReference type="Gene3D" id="3.30.565.10">
    <property type="entry name" value="Histidine kinase-like ATPase, C-terminal domain"/>
    <property type="match status" value="1"/>
</dbReference>
<dbReference type="SMART" id="SM00304">
    <property type="entry name" value="HAMP"/>
    <property type="match status" value="1"/>
</dbReference>
<dbReference type="InterPro" id="IPR010559">
    <property type="entry name" value="Sig_transdc_His_kin_internal"/>
</dbReference>
<evidence type="ECO:0000259" key="13">
    <source>
        <dbReference type="PROSITE" id="PS50885"/>
    </source>
</evidence>
<gene>
    <name evidence="14" type="ORF">GCWU000342_02127</name>
</gene>
<accession>C4GDF4</accession>
<dbReference type="InterPro" id="IPR050640">
    <property type="entry name" value="Bact_2-comp_sensor_kinase"/>
</dbReference>